<keyword evidence="13" id="KW-1185">Reference proteome</keyword>
<comment type="similarity">
    <text evidence="2 8">Belongs to the PhoU family.</text>
</comment>
<gene>
    <name evidence="11" type="primary">phoU</name>
    <name evidence="10" type="ORF">I6G29_12325</name>
    <name evidence="11" type="ORF">NCTC11997_02539</name>
</gene>
<dbReference type="GO" id="GO:0030643">
    <property type="term" value="P:intracellular phosphate ion homeostasis"/>
    <property type="evidence" value="ECO:0007669"/>
    <property type="project" value="InterPro"/>
</dbReference>
<dbReference type="InterPro" id="IPR038078">
    <property type="entry name" value="PhoU-like_sf"/>
</dbReference>
<dbReference type="Proteomes" id="UP000254603">
    <property type="component" value="Unassembled WGS sequence"/>
</dbReference>
<dbReference type="GO" id="GO:0045936">
    <property type="term" value="P:negative regulation of phosphate metabolic process"/>
    <property type="evidence" value="ECO:0007669"/>
    <property type="project" value="InterPro"/>
</dbReference>
<evidence type="ECO:0000313" key="13">
    <source>
        <dbReference type="Proteomes" id="UP000594903"/>
    </source>
</evidence>
<evidence type="ECO:0000313" key="12">
    <source>
        <dbReference type="Proteomes" id="UP000254603"/>
    </source>
</evidence>
<evidence type="ECO:0000256" key="4">
    <source>
        <dbReference type="ARBA" id="ARBA00022448"/>
    </source>
</evidence>
<evidence type="ECO:0000259" key="9">
    <source>
        <dbReference type="Pfam" id="PF01895"/>
    </source>
</evidence>
<dbReference type="OrthoDB" id="9814256at2"/>
<dbReference type="FunFam" id="1.20.58.220:FF:000004">
    <property type="entry name" value="Phosphate-specific transport system accessory protein PhoU"/>
    <property type="match status" value="1"/>
</dbReference>
<dbReference type="PIRSF" id="PIRSF003107">
    <property type="entry name" value="PhoU"/>
    <property type="match status" value="1"/>
</dbReference>
<dbReference type="GO" id="GO:0005737">
    <property type="term" value="C:cytoplasm"/>
    <property type="evidence" value="ECO:0007669"/>
    <property type="project" value="UniProtKB-SubCell"/>
</dbReference>
<name>A0A378XI78_9BURK</name>
<keyword evidence="5 8" id="KW-0963">Cytoplasm</keyword>
<keyword evidence="4 8" id="KW-0813">Transport</keyword>
<evidence type="ECO:0000256" key="2">
    <source>
        <dbReference type="ARBA" id="ARBA00008107"/>
    </source>
</evidence>
<evidence type="ECO:0000313" key="11">
    <source>
        <dbReference type="EMBL" id="SUA57873.1"/>
    </source>
</evidence>
<evidence type="ECO:0000256" key="5">
    <source>
        <dbReference type="ARBA" id="ARBA00022490"/>
    </source>
</evidence>
<dbReference type="STRING" id="1122619.GCA_000373745_00235"/>
<dbReference type="PANTHER" id="PTHR42930:SF3">
    <property type="entry name" value="PHOSPHATE-SPECIFIC TRANSPORT SYSTEM ACCESSORY PROTEIN PHOU"/>
    <property type="match status" value="1"/>
</dbReference>
<keyword evidence="6 8" id="KW-0592">Phosphate transport</keyword>
<dbReference type="InterPro" id="IPR026022">
    <property type="entry name" value="PhoU_dom"/>
</dbReference>
<dbReference type="EMBL" id="UGSB01000001">
    <property type="protein sequence ID" value="SUA57873.1"/>
    <property type="molecule type" value="Genomic_DNA"/>
</dbReference>
<dbReference type="RefSeq" id="WP_018573415.1">
    <property type="nucleotide sequence ID" value="NZ_CP065725.1"/>
</dbReference>
<evidence type="ECO:0000256" key="7">
    <source>
        <dbReference type="ARBA" id="ARBA00056181"/>
    </source>
</evidence>
<dbReference type="AlphaFoldDB" id="A0A378XI78"/>
<evidence type="ECO:0000256" key="6">
    <source>
        <dbReference type="ARBA" id="ARBA00022592"/>
    </source>
</evidence>
<dbReference type="InterPro" id="IPR028366">
    <property type="entry name" value="PhoU"/>
</dbReference>
<dbReference type="Pfam" id="PF01895">
    <property type="entry name" value="PhoU"/>
    <property type="match status" value="2"/>
</dbReference>
<dbReference type="GO" id="GO:0006817">
    <property type="term" value="P:phosphate ion transport"/>
    <property type="evidence" value="ECO:0007669"/>
    <property type="project" value="UniProtKB-KW"/>
</dbReference>
<comment type="subcellular location">
    <subcellularLocation>
        <location evidence="1 8">Cytoplasm</location>
    </subcellularLocation>
</comment>
<dbReference type="PANTHER" id="PTHR42930">
    <property type="entry name" value="PHOSPHATE-SPECIFIC TRANSPORT SYSTEM ACCESSORY PROTEIN PHOU"/>
    <property type="match status" value="1"/>
</dbReference>
<feature type="domain" description="PhoU" evidence="9">
    <location>
        <begin position="22"/>
        <end position="108"/>
    </location>
</feature>
<comment type="subunit">
    <text evidence="3 8">Homodimer.</text>
</comment>
<dbReference type="SUPFAM" id="SSF109755">
    <property type="entry name" value="PhoU-like"/>
    <property type="match status" value="1"/>
</dbReference>
<reference evidence="11 12" key="1">
    <citation type="submission" date="2018-06" db="EMBL/GenBank/DDBJ databases">
        <authorList>
            <consortium name="Pathogen Informatics"/>
            <person name="Doyle S."/>
        </authorList>
    </citation>
    <scope>NUCLEOTIDE SEQUENCE [LARGE SCALE GENOMIC DNA]</scope>
    <source>
        <strain evidence="11 12">NCTC11997</strain>
    </source>
</reference>
<evidence type="ECO:0000256" key="3">
    <source>
        <dbReference type="ARBA" id="ARBA00011738"/>
    </source>
</evidence>
<evidence type="ECO:0000313" key="10">
    <source>
        <dbReference type="EMBL" id="QPT39882.1"/>
    </source>
</evidence>
<evidence type="ECO:0000256" key="8">
    <source>
        <dbReference type="PIRNR" id="PIRNR003107"/>
    </source>
</evidence>
<feature type="domain" description="PhoU" evidence="9">
    <location>
        <begin position="128"/>
        <end position="210"/>
    </location>
</feature>
<accession>A0A378XI78</accession>
<protein>
    <recommendedName>
        <fullName evidence="8">Phosphate-specific transport system accessory protein PhoU</fullName>
    </recommendedName>
</protein>
<reference evidence="10 13" key="2">
    <citation type="submission" date="2020-12" db="EMBL/GenBank/DDBJ databases">
        <title>FDA dAtabase for Regulatory Grade micrObial Sequences (FDA-ARGOS): Supporting development and validation of Infectious Disease Dx tests.</title>
        <authorList>
            <person name="Sproer C."/>
            <person name="Gronow S."/>
            <person name="Severitt S."/>
            <person name="Schroder I."/>
            <person name="Tallon L."/>
            <person name="Sadzewicz L."/>
            <person name="Zhao X."/>
            <person name="Boylan J."/>
            <person name="Ott S."/>
            <person name="Bowen H."/>
            <person name="Vavikolanu K."/>
            <person name="Mehta A."/>
            <person name="Aluvathingal J."/>
            <person name="Nadendla S."/>
            <person name="Lowell S."/>
            <person name="Myers T."/>
            <person name="Yan Y."/>
            <person name="Sichtig H."/>
        </authorList>
    </citation>
    <scope>NUCLEOTIDE SEQUENCE [LARGE SCALE GENOMIC DNA]</scope>
    <source>
        <strain evidence="10 13">FDAARGOS_872</strain>
    </source>
</reference>
<dbReference type="EMBL" id="CP065725">
    <property type="protein sequence ID" value="QPT39882.1"/>
    <property type="molecule type" value="Genomic_DNA"/>
</dbReference>
<sequence>MFEEHTSTRYGESLEEVRSQFLRMGGLVESMINDAVESLSTGDTALIERVFAYEVEVNKLEIEIDSLITQVIARQQPAAIDLRLLLSITKMVTDLERCGDESEKIARTARRLYDQNIRFGPIVELNYMGSLVSQNLHEVLDAFARLDPVAAARVVRADKKINKEWRSVLRETSSFMIEDPRTITTAIDVIFMARALERIGDHAKNMAERVIYTVQGEDVRHTGSKNILKVASRYNFNVSVDADEESDSDEAEDK</sequence>
<dbReference type="Proteomes" id="UP000594903">
    <property type="component" value="Chromosome"/>
</dbReference>
<comment type="function">
    <text evidence="7 8">Plays a role in the regulation of phosphate uptake.</text>
</comment>
<organism evidence="11 12">
    <name type="scientific">Oligella ureolytica</name>
    <dbReference type="NCBI Taxonomy" id="90244"/>
    <lineage>
        <taxon>Bacteria</taxon>
        <taxon>Pseudomonadati</taxon>
        <taxon>Pseudomonadota</taxon>
        <taxon>Betaproteobacteria</taxon>
        <taxon>Burkholderiales</taxon>
        <taxon>Alcaligenaceae</taxon>
        <taxon>Oligella</taxon>
    </lineage>
</organism>
<dbReference type="Gene3D" id="1.20.58.220">
    <property type="entry name" value="Phosphate transport system protein phou homolog 2, domain 2"/>
    <property type="match status" value="2"/>
</dbReference>
<evidence type="ECO:0000256" key="1">
    <source>
        <dbReference type="ARBA" id="ARBA00004496"/>
    </source>
</evidence>
<dbReference type="NCBIfam" id="TIGR02135">
    <property type="entry name" value="phoU_full"/>
    <property type="match status" value="1"/>
</dbReference>
<proteinExistence type="inferred from homology"/>